<comment type="caution">
    <text evidence="3">The sequence shown here is derived from an EMBL/GenBank/DDBJ whole genome shotgun (WGS) entry which is preliminary data.</text>
</comment>
<accession>A0AAW4YT75</accession>
<evidence type="ECO:0000313" key="5">
    <source>
        <dbReference type="Proteomes" id="UP001320178"/>
    </source>
</evidence>
<feature type="transmembrane region" description="Helical" evidence="1">
    <location>
        <begin position="39"/>
        <end position="59"/>
    </location>
</feature>
<keyword evidence="4" id="KW-1185">Reference proteome</keyword>
<dbReference type="AlphaFoldDB" id="A0AAW4YT75"/>
<organism evidence="3 5">
    <name type="scientific">Billgrantia desiderata</name>
    <dbReference type="NCBI Taxonomy" id="52021"/>
    <lineage>
        <taxon>Bacteria</taxon>
        <taxon>Pseudomonadati</taxon>
        <taxon>Pseudomonadota</taxon>
        <taxon>Gammaproteobacteria</taxon>
        <taxon>Oceanospirillales</taxon>
        <taxon>Halomonadaceae</taxon>
        <taxon>Billgrantia</taxon>
    </lineage>
</organism>
<evidence type="ECO:0000313" key="2">
    <source>
        <dbReference type="EMBL" id="MCE8045773.1"/>
    </source>
</evidence>
<dbReference type="EMBL" id="JABFTQ010000001">
    <property type="protein sequence ID" value="MCE8045773.1"/>
    <property type="molecule type" value="Genomic_DNA"/>
</dbReference>
<reference evidence="3 4" key="2">
    <citation type="journal article" date="2021" name="Front. Microbiol.">
        <title>Aerobic Denitrification and Heterotrophic Sulfur Oxidation in the Genus Halomonas Revealed by Six Novel Species Characterizations and Genome-Based Analysis.</title>
        <authorList>
            <person name="Wang L."/>
            <person name="Shao Z."/>
        </authorList>
    </citation>
    <scope>NUCLEOTIDE SEQUENCE</scope>
    <source>
        <strain evidence="2 4">MCCC 1A05748</strain>
        <strain evidence="3">MCCC 1A05776</strain>
    </source>
</reference>
<feature type="transmembrane region" description="Helical" evidence="1">
    <location>
        <begin position="6"/>
        <end position="27"/>
    </location>
</feature>
<protein>
    <submittedName>
        <fullName evidence="3">DUF1049 domain-containing protein</fullName>
    </submittedName>
</protein>
<keyword evidence="1" id="KW-0812">Transmembrane</keyword>
<keyword evidence="1" id="KW-0472">Membrane</keyword>
<keyword evidence="1" id="KW-1133">Transmembrane helix</keyword>
<reference evidence="3" key="1">
    <citation type="submission" date="2020-05" db="EMBL/GenBank/DDBJ databases">
        <authorList>
            <person name="Wang L."/>
            <person name="Shao Z."/>
        </authorList>
    </citation>
    <scope>NUCLEOTIDE SEQUENCE</scope>
    <source>
        <strain evidence="2">MCCC 1A05748</strain>
        <strain evidence="3">MCCC 1A05776</strain>
    </source>
</reference>
<evidence type="ECO:0000256" key="1">
    <source>
        <dbReference type="SAM" id="Phobius"/>
    </source>
</evidence>
<name>A0AAW4YT75_9GAMM</name>
<gene>
    <name evidence="2" type="ORF">HOP60_03405</name>
    <name evidence="3" type="ORF">HOP61_07720</name>
</gene>
<proteinExistence type="predicted"/>
<sequence>MDTLLLAIKIVVTLLVAILFVQNITLVEVRFLTWGMRMPLALLLLVIYVLGMVSGKSLFHLLNRLRSQRSRGPRH</sequence>
<dbReference type="Proteomes" id="UP001320178">
    <property type="component" value="Unassembled WGS sequence"/>
</dbReference>
<dbReference type="RefSeq" id="WP_086509581.1">
    <property type="nucleotide sequence ID" value="NZ_JAAQTN010000002.1"/>
</dbReference>
<evidence type="ECO:0000313" key="4">
    <source>
        <dbReference type="Proteomes" id="UP001320154"/>
    </source>
</evidence>
<dbReference type="Proteomes" id="UP001320154">
    <property type="component" value="Unassembled WGS sequence"/>
</dbReference>
<dbReference type="EMBL" id="JABFTS010000002">
    <property type="protein sequence ID" value="MCE8051176.1"/>
    <property type="molecule type" value="Genomic_DNA"/>
</dbReference>
<evidence type="ECO:0000313" key="3">
    <source>
        <dbReference type="EMBL" id="MCE8051176.1"/>
    </source>
</evidence>